<dbReference type="NCBIfam" id="TIGR02651">
    <property type="entry name" value="RNase_Z"/>
    <property type="match status" value="1"/>
</dbReference>
<dbReference type="GO" id="GO:0008270">
    <property type="term" value="F:zinc ion binding"/>
    <property type="evidence" value="ECO:0007669"/>
    <property type="project" value="UniProtKB-UniRule"/>
</dbReference>
<evidence type="ECO:0000256" key="8">
    <source>
        <dbReference type="ARBA" id="ARBA00022833"/>
    </source>
</evidence>
<dbReference type="Proteomes" id="UP000033530">
    <property type="component" value="Unassembled WGS sequence"/>
</dbReference>
<dbReference type="RefSeq" id="WP_046099297.1">
    <property type="nucleotide sequence ID" value="NZ_BKAP01000001.1"/>
</dbReference>
<reference evidence="11 12" key="1">
    <citation type="submission" date="2015-03" db="EMBL/GenBank/DDBJ databases">
        <title>Draft Genome Sequence of S. carnosus subsp. utilis LTH 7013, Isolated from South Tirolean Ham.</title>
        <authorList>
            <person name="Mueller A."/>
            <person name="Huptas C."/>
            <person name="Wenning M."/>
            <person name="Weiss A."/>
            <person name="Schmidt H."/>
        </authorList>
    </citation>
    <scope>NUCLEOTIDE SEQUENCE [LARGE SCALE GENOMIC DNA]</scope>
    <source>
        <strain evidence="11 12">LTH7013</strain>
    </source>
</reference>
<comment type="function">
    <text evidence="9 10">Zinc phosphodiesterase, which displays some tRNA 3'-processing endonuclease activity. Probably involved in tRNA maturation, by removing a 3'-trailer from precursor tRNA.</text>
</comment>
<proteinExistence type="inferred from homology"/>
<keyword evidence="6 10" id="KW-0255">Endonuclease</keyword>
<feature type="binding site" evidence="10">
    <location>
        <position position="141"/>
    </location>
    <ligand>
        <name>Zn(2+)</name>
        <dbReference type="ChEBI" id="CHEBI:29105"/>
        <label>1</label>
        <note>catalytic</note>
    </ligand>
</feature>
<comment type="subunit">
    <text evidence="1 10">Homodimer.</text>
</comment>
<protein>
    <recommendedName>
        <fullName evidence="2 10">Ribonuclease Z</fullName>
        <shortName evidence="10">RNase Z</shortName>
        <ecNumber evidence="2 10">3.1.26.11</ecNumber>
    </recommendedName>
    <alternativeName>
        <fullName evidence="10">tRNA 3 endonuclease</fullName>
    </alternativeName>
    <alternativeName>
        <fullName evidence="10">tRNase Z</fullName>
    </alternativeName>
</protein>
<dbReference type="PANTHER" id="PTHR46018:SF2">
    <property type="entry name" value="ZINC PHOSPHODIESTERASE ELAC PROTEIN 1"/>
    <property type="match status" value="1"/>
</dbReference>
<keyword evidence="3 10" id="KW-0819">tRNA processing</keyword>
<dbReference type="GO" id="GO:0042802">
    <property type="term" value="F:identical protein binding"/>
    <property type="evidence" value="ECO:0007669"/>
    <property type="project" value="UniProtKB-ARBA"/>
</dbReference>
<comment type="similarity">
    <text evidence="10">Belongs to the RNase Z family.</text>
</comment>
<evidence type="ECO:0000256" key="2">
    <source>
        <dbReference type="ARBA" id="ARBA00012477"/>
    </source>
</evidence>
<keyword evidence="4 10" id="KW-0540">Nuclease</keyword>
<dbReference type="InterPro" id="IPR036866">
    <property type="entry name" value="RibonucZ/Hydroxyglut_hydro"/>
</dbReference>
<dbReference type="GO" id="GO:0042781">
    <property type="term" value="F:3'-tRNA processing endoribonuclease activity"/>
    <property type="evidence" value="ECO:0007669"/>
    <property type="project" value="UniProtKB-UniRule"/>
</dbReference>
<comment type="catalytic activity">
    <reaction evidence="10">
        <text>Endonucleolytic cleavage of RNA, removing extra 3' nucleotides from tRNA precursor, generating 3' termini of tRNAs. A 3'-hydroxy group is left at the tRNA terminus and a 5'-phosphoryl group is left at the trailer molecule.</text>
        <dbReference type="EC" id="3.1.26.11"/>
    </reaction>
</comment>
<feature type="binding site" evidence="10">
    <location>
        <position position="211"/>
    </location>
    <ligand>
        <name>Zn(2+)</name>
        <dbReference type="ChEBI" id="CHEBI:29105"/>
        <label>1</label>
        <note>catalytic</note>
    </ligand>
</feature>
<organism evidence="11 12">
    <name type="scientific">Staphylococcus carnosus</name>
    <dbReference type="NCBI Taxonomy" id="1281"/>
    <lineage>
        <taxon>Bacteria</taxon>
        <taxon>Bacillati</taxon>
        <taxon>Bacillota</taxon>
        <taxon>Bacilli</taxon>
        <taxon>Bacillales</taxon>
        <taxon>Staphylococcaceae</taxon>
        <taxon>Staphylococcus</taxon>
    </lineage>
</organism>
<feature type="binding site" evidence="10">
    <location>
        <position position="63"/>
    </location>
    <ligand>
        <name>Zn(2+)</name>
        <dbReference type="ChEBI" id="CHEBI:29105"/>
        <label>1</label>
        <note>catalytic</note>
    </ligand>
</feature>
<evidence type="ECO:0000256" key="10">
    <source>
        <dbReference type="HAMAP-Rule" id="MF_01818"/>
    </source>
</evidence>
<evidence type="ECO:0000256" key="1">
    <source>
        <dbReference type="ARBA" id="ARBA00011738"/>
    </source>
</evidence>
<feature type="binding site" evidence="10">
    <location>
        <position position="65"/>
    </location>
    <ligand>
        <name>Zn(2+)</name>
        <dbReference type="ChEBI" id="CHEBI:29105"/>
        <label>1</label>
        <note>catalytic</note>
    </ligand>
</feature>
<comment type="caution">
    <text evidence="11">The sequence shown here is derived from an EMBL/GenBank/DDBJ whole genome shotgun (WGS) entry which is preliminary data.</text>
</comment>
<comment type="cofactor">
    <cofactor evidence="10">
        <name>Zn(2+)</name>
        <dbReference type="ChEBI" id="CHEBI:29105"/>
    </cofactor>
    <text evidence="10">Binds 2 Zn(2+) ions.</text>
</comment>
<sequence>MEITFFGTGAALPTKERNTQAIALNLDPYSNSIWLFDAGEGTQHQILHHSIKLGKINHIFITHMHGDHIYGLPGLLTSRSFQGGENKPLTIVGPRGIKNYVETTLQASLSRLNYPVTFIEIDDQLHYHHEGFTVSAYNLNHGVPSFGYRIEAPTTPGKIDVASLREIGMEPGPKYQEVKNSDSFIFNDKVYQSSDFKGEEKAGPKIAIFGDTMPCENELKLADNADLLVHEATYIDGDRSLADSHHHSHINDVLHLLEATNSKQALLNHISNRYNLSDIDVIYAELQNQYPNLKFKFVRDFDTFEI</sequence>
<dbReference type="Gene3D" id="3.60.15.10">
    <property type="entry name" value="Ribonuclease Z/Hydroxyacylglutathione hydrolase-like"/>
    <property type="match status" value="1"/>
</dbReference>
<dbReference type="AlphaFoldDB" id="A0AAJ0JQL9"/>
<name>A0AAJ0JQL9_STACA</name>
<dbReference type="NCBIfam" id="NF000801">
    <property type="entry name" value="PRK00055.1-3"/>
    <property type="match status" value="1"/>
</dbReference>
<keyword evidence="8 10" id="KW-0862">Zinc</keyword>
<dbReference type="HAMAP" id="MF_01818">
    <property type="entry name" value="RNase_Z_BN"/>
    <property type="match status" value="1"/>
</dbReference>
<feature type="binding site" evidence="10">
    <location>
        <position position="211"/>
    </location>
    <ligand>
        <name>Zn(2+)</name>
        <dbReference type="ChEBI" id="CHEBI:29105"/>
        <label>2</label>
        <note>catalytic</note>
    </ligand>
</feature>
<feature type="active site" description="Proton acceptor" evidence="10">
    <location>
        <position position="67"/>
    </location>
</feature>
<feature type="binding site" evidence="10">
    <location>
        <position position="68"/>
    </location>
    <ligand>
        <name>Zn(2+)</name>
        <dbReference type="ChEBI" id="CHEBI:29105"/>
        <label>2</label>
        <note>catalytic</note>
    </ligand>
</feature>
<evidence type="ECO:0000256" key="3">
    <source>
        <dbReference type="ARBA" id="ARBA00022694"/>
    </source>
</evidence>
<evidence type="ECO:0000256" key="6">
    <source>
        <dbReference type="ARBA" id="ARBA00022759"/>
    </source>
</evidence>
<dbReference type="EC" id="3.1.26.11" evidence="2 10"/>
<keyword evidence="7 10" id="KW-0378">Hydrolase</keyword>
<dbReference type="InterPro" id="IPR013471">
    <property type="entry name" value="RNase_Z/BN"/>
</dbReference>
<dbReference type="SUPFAM" id="SSF56281">
    <property type="entry name" value="Metallo-hydrolase/oxidoreductase"/>
    <property type="match status" value="1"/>
</dbReference>
<evidence type="ECO:0000313" key="12">
    <source>
        <dbReference type="Proteomes" id="UP000033530"/>
    </source>
</evidence>
<dbReference type="FunFam" id="3.60.15.10:FF:000002">
    <property type="entry name" value="Ribonuclease Z"/>
    <property type="match status" value="1"/>
</dbReference>
<evidence type="ECO:0000313" key="11">
    <source>
        <dbReference type="EMBL" id="KKB26224.1"/>
    </source>
</evidence>
<dbReference type="CDD" id="cd07717">
    <property type="entry name" value="RNaseZ_ZiPD-like_MBL-fold"/>
    <property type="match status" value="1"/>
</dbReference>
<feature type="binding site" evidence="10">
    <location>
        <position position="269"/>
    </location>
    <ligand>
        <name>Zn(2+)</name>
        <dbReference type="ChEBI" id="CHEBI:29105"/>
        <label>2</label>
        <note>catalytic</note>
    </ligand>
</feature>
<evidence type="ECO:0000256" key="7">
    <source>
        <dbReference type="ARBA" id="ARBA00022801"/>
    </source>
</evidence>
<evidence type="ECO:0000256" key="5">
    <source>
        <dbReference type="ARBA" id="ARBA00022723"/>
    </source>
</evidence>
<evidence type="ECO:0000256" key="4">
    <source>
        <dbReference type="ARBA" id="ARBA00022722"/>
    </source>
</evidence>
<evidence type="ECO:0000256" key="9">
    <source>
        <dbReference type="ARBA" id="ARBA00057812"/>
    </source>
</evidence>
<accession>A0AAJ0JQL9</accession>
<feature type="binding site" evidence="10">
    <location>
        <position position="67"/>
    </location>
    <ligand>
        <name>Zn(2+)</name>
        <dbReference type="ChEBI" id="CHEBI:29105"/>
        <label>2</label>
        <note>catalytic</note>
    </ligand>
</feature>
<keyword evidence="5 10" id="KW-0479">Metal-binding</keyword>
<dbReference type="Pfam" id="PF23023">
    <property type="entry name" value="Anti-Pycsar_Apyc1"/>
    <property type="match status" value="1"/>
</dbReference>
<dbReference type="EMBL" id="LAIU01000001">
    <property type="protein sequence ID" value="KKB26224.1"/>
    <property type="molecule type" value="Genomic_DNA"/>
</dbReference>
<gene>
    <name evidence="10" type="primary">rnz</name>
    <name evidence="11" type="ORF">VV61_01695</name>
</gene>
<dbReference type="PANTHER" id="PTHR46018">
    <property type="entry name" value="ZINC PHOSPHODIESTERASE ELAC PROTEIN 1"/>
    <property type="match status" value="1"/>
</dbReference>